<evidence type="ECO:0000256" key="1">
    <source>
        <dbReference type="SAM" id="Coils"/>
    </source>
</evidence>
<sequence>MTLSRSLDSSKHKFIHKIYATVNSNRDCFILICNEAIVYDKNYYLTLTSILQHGLNSDLLDRRTWSSDEIGSIDVCHGDKFILYSNSFPFSKLITVEVTRLNEDLKSVSNKLSRTTSNLDSLHEHSANTDARLLEAERQLREINVSADEMVDRVGFYRTSDF</sequence>
<keyword evidence="1" id="KW-0175">Coiled coil</keyword>
<protein>
    <submittedName>
        <fullName evidence="2">Uncharacterized protein</fullName>
    </submittedName>
</protein>
<accession>A0A3S5FD81</accession>
<dbReference type="Proteomes" id="UP000784294">
    <property type="component" value="Unassembled WGS sequence"/>
</dbReference>
<organism evidence="2 3">
    <name type="scientific">Protopolystoma xenopodis</name>
    <dbReference type="NCBI Taxonomy" id="117903"/>
    <lineage>
        <taxon>Eukaryota</taxon>
        <taxon>Metazoa</taxon>
        <taxon>Spiralia</taxon>
        <taxon>Lophotrochozoa</taxon>
        <taxon>Platyhelminthes</taxon>
        <taxon>Monogenea</taxon>
        <taxon>Polyopisthocotylea</taxon>
        <taxon>Polystomatidea</taxon>
        <taxon>Polystomatidae</taxon>
        <taxon>Protopolystoma</taxon>
    </lineage>
</organism>
<comment type="caution">
    <text evidence="2">The sequence shown here is derived from an EMBL/GenBank/DDBJ whole genome shotgun (WGS) entry which is preliminary data.</text>
</comment>
<evidence type="ECO:0000313" key="3">
    <source>
        <dbReference type="Proteomes" id="UP000784294"/>
    </source>
</evidence>
<dbReference type="AlphaFoldDB" id="A0A3S5FD81"/>
<feature type="coiled-coil region" evidence="1">
    <location>
        <begin position="98"/>
        <end position="153"/>
    </location>
</feature>
<dbReference type="EMBL" id="CAAALY010031521">
    <property type="protein sequence ID" value="VEL17194.1"/>
    <property type="molecule type" value="Genomic_DNA"/>
</dbReference>
<reference evidence="2" key="1">
    <citation type="submission" date="2018-11" db="EMBL/GenBank/DDBJ databases">
        <authorList>
            <consortium name="Pathogen Informatics"/>
        </authorList>
    </citation>
    <scope>NUCLEOTIDE SEQUENCE</scope>
</reference>
<gene>
    <name evidence="2" type="ORF">PXEA_LOCUS10634</name>
</gene>
<evidence type="ECO:0000313" key="2">
    <source>
        <dbReference type="EMBL" id="VEL17194.1"/>
    </source>
</evidence>
<name>A0A3S5FD81_9PLAT</name>
<keyword evidence="3" id="KW-1185">Reference proteome</keyword>
<proteinExistence type="predicted"/>